<evidence type="ECO:0000313" key="2">
    <source>
        <dbReference type="Proteomes" id="UP000265520"/>
    </source>
</evidence>
<name>A0A392P574_9FABA</name>
<organism evidence="1 2">
    <name type="scientific">Trifolium medium</name>
    <dbReference type="NCBI Taxonomy" id="97028"/>
    <lineage>
        <taxon>Eukaryota</taxon>
        <taxon>Viridiplantae</taxon>
        <taxon>Streptophyta</taxon>
        <taxon>Embryophyta</taxon>
        <taxon>Tracheophyta</taxon>
        <taxon>Spermatophyta</taxon>
        <taxon>Magnoliopsida</taxon>
        <taxon>eudicotyledons</taxon>
        <taxon>Gunneridae</taxon>
        <taxon>Pentapetalae</taxon>
        <taxon>rosids</taxon>
        <taxon>fabids</taxon>
        <taxon>Fabales</taxon>
        <taxon>Fabaceae</taxon>
        <taxon>Papilionoideae</taxon>
        <taxon>50 kb inversion clade</taxon>
        <taxon>NPAAA clade</taxon>
        <taxon>Hologalegina</taxon>
        <taxon>IRL clade</taxon>
        <taxon>Trifolieae</taxon>
        <taxon>Trifolium</taxon>
    </lineage>
</organism>
<feature type="non-terminal residue" evidence="1">
    <location>
        <position position="85"/>
    </location>
</feature>
<keyword evidence="2" id="KW-1185">Reference proteome</keyword>
<dbReference type="EMBL" id="LXQA010064531">
    <property type="protein sequence ID" value="MCI07198.1"/>
    <property type="molecule type" value="Genomic_DNA"/>
</dbReference>
<protein>
    <submittedName>
        <fullName evidence="1">F-box protein</fullName>
    </submittedName>
</protein>
<sequence>MCCDPKLGDISSHLEFFSLRDNKWKEIEGTHFPYRNASDKPRTGLVYNMAIHWSAIRHDLSMNVIVAFDLMERRLSDIPFPVGFG</sequence>
<accession>A0A392P574</accession>
<reference evidence="1 2" key="1">
    <citation type="journal article" date="2018" name="Front. Plant Sci.">
        <title>Red Clover (Trifolium pratense) and Zigzag Clover (T. medium) - A Picture of Genomic Similarities and Differences.</title>
        <authorList>
            <person name="Dluhosova J."/>
            <person name="Istvanek J."/>
            <person name="Nedelnik J."/>
            <person name="Repkova J."/>
        </authorList>
    </citation>
    <scope>NUCLEOTIDE SEQUENCE [LARGE SCALE GENOMIC DNA]</scope>
    <source>
        <strain evidence="2">cv. 10/8</strain>
        <tissue evidence="1">Leaf</tissue>
    </source>
</reference>
<dbReference type="Proteomes" id="UP000265520">
    <property type="component" value="Unassembled WGS sequence"/>
</dbReference>
<proteinExistence type="predicted"/>
<comment type="caution">
    <text evidence="1">The sequence shown here is derived from an EMBL/GenBank/DDBJ whole genome shotgun (WGS) entry which is preliminary data.</text>
</comment>
<dbReference type="AlphaFoldDB" id="A0A392P574"/>
<evidence type="ECO:0000313" key="1">
    <source>
        <dbReference type="EMBL" id="MCI07198.1"/>
    </source>
</evidence>